<evidence type="ECO:0000256" key="3">
    <source>
        <dbReference type="ARBA" id="ARBA00022741"/>
    </source>
</evidence>
<dbReference type="InterPro" id="IPR030666">
    <property type="entry name" value="IPP_transferase_euk"/>
</dbReference>
<keyword evidence="3 6" id="KW-0547">Nucleotide-binding</keyword>
<evidence type="ECO:0000313" key="8">
    <source>
        <dbReference type="EMBL" id="KAH0543356.1"/>
    </source>
</evidence>
<dbReference type="AlphaFoldDB" id="A0A9P8I6I3"/>
<comment type="caution">
    <text evidence="8">The sequence shown here is derived from an EMBL/GenBank/DDBJ whole genome shotgun (WGS) entry which is preliminary data.</text>
</comment>
<evidence type="ECO:0000256" key="2">
    <source>
        <dbReference type="ARBA" id="ARBA00022679"/>
    </source>
</evidence>
<dbReference type="EC" id="2.5.1.75" evidence="5"/>
<keyword evidence="4 6" id="KW-0067">ATP-binding</keyword>
<dbReference type="GO" id="GO:0052381">
    <property type="term" value="F:tRNA dimethylallyltransferase activity"/>
    <property type="evidence" value="ECO:0007669"/>
    <property type="project" value="UniProtKB-EC"/>
</dbReference>
<keyword evidence="5" id="KW-0819">tRNA processing</keyword>
<dbReference type="EMBL" id="JAGHQL010000034">
    <property type="protein sequence ID" value="KAH0543356.1"/>
    <property type="molecule type" value="Genomic_DNA"/>
</dbReference>
<dbReference type="NCBIfam" id="TIGR00174">
    <property type="entry name" value="miaA"/>
    <property type="match status" value="1"/>
</dbReference>
<dbReference type="InterPro" id="IPR027417">
    <property type="entry name" value="P-loop_NTPase"/>
</dbReference>
<dbReference type="PANTHER" id="PTHR11088:SF89">
    <property type="entry name" value="TRNA DIMETHYLALLYLTRANSFERASE"/>
    <property type="match status" value="1"/>
</dbReference>
<evidence type="ECO:0000256" key="6">
    <source>
        <dbReference type="RuleBase" id="RU003785"/>
    </source>
</evidence>
<sequence>MARMPPSNPLIAIIGATGTGKSQLAVELATKLNGEIINGDAMQMYDGLDIITNKIPLVERRDVPHHLLSCVGLDDEPWTVAMFTRKALGIIKEIRSRGRVPILVGGTHYYTQSLLFRESFIDTEPPVGKADSPAIQKNSHTRSNDLILEGPTADILERLRKVDPVMADRWHPNDRRRIQRSLEIYLGTGRRASDIYEEQSRQRNISMVATGSEDEDASHCNNGDVALGSHGGPGTVVSEFPPRGRFQSLVFWIHAEHEILKPRLDNRVEQMIRDGLISEVESLQQYLKDQASLERVVDQSRGIWVSIGYKEFSSYLTAMASGEASKEELKLLEKEAIEQTKAATRQYAKRQVRWIRIKLINAASVAGITGSVFSLDGNDLAQWANNVETPALNIAQDFLRGDSLPDPAKLSPTAQEMLVPKRDYDLSDRRDLWVKRTCDSCGKIAVTERDWERHVKSRGHKIAVKKGKRAGAPEERTGGTGTKCSLQPLDWTYPPGPRPEEDEPLKTRVSNYLEAIGYE</sequence>
<dbReference type="GO" id="GO:0005739">
    <property type="term" value="C:mitochondrion"/>
    <property type="evidence" value="ECO:0007669"/>
    <property type="project" value="TreeGrafter"/>
</dbReference>
<keyword evidence="2 6" id="KW-0808">Transferase</keyword>
<reference evidence="8" key="1">
    <citation type="submission" date="2021-03" db="EMBL/GenBank/DDBJ databases">
        <title>Comparative genomics and phylogenomic investigation of the class Geoglossomycetes provide insights into ecological specialization and systematics.</title>
        <authorList>
            <person name="Melie T."/>
            <person name="Pirro S."/>
            <person name="Miller A.N."/>
            <person name="Quandt A."/>
        </authorList>
    </citation>
    <scope>NUCLEOTIDE SEQUENCE</scope>
    <source>
        <strain evidence="8">GBOQ0MN5Z8</strain>
    </source>
</reference>
<name>A0A9P8I6I3_9PEZI</name>
<comment type="catalytic activity">
    <reaction evidence="5">
        <text>adenosine(37) in tRNA + dimethylallyl diphosphate = N(6)-dimethylallyladenosine(37) in tRNA + diphosphate</text>
        <dbReference type="Rhea" id="RHEA:26482"/>
        <dbReference type="Rhea" id="RHEA-COMP:10162"/>
        <dbReference type="Rhea" id="RHEA-COMP:10375"/>
        <dbReference type="ChEBI" id="CHEBI:33019"/>
        <dbReference type="ChEBI" id="CHEBI:57623"/>
        <dbReference type="ChEBI" id="CHEBI:74411"/>
        <dbReference type="ChEBI" id="CHEBI:74415"/>
        <dbReference type="EC" id="2.5.1.75"/>
    </reaction>
</comment>
<evidence type="ECO:0000313" key="9">
    <source>
        <dbReference type="Proteomes" id="UP000698800"/>
    </source>
</evidence>
<dbReference type="Gene3D" id="3.30.160.60">
    <property type="entry name" value="Classic Zinc Finger"/>
    <property type="match status" value="1"/>
</dbReference>
<dbReference type="PIRSF" id="PIRSF039110">
    <property type="entry name" value="IPP_transferase"/>
    <property type="match status" value="1"/>
</dbReference>
<comment type="similarity">
    <text evidence="1 6">Belongs to the IPP transferase family.</text>
</comment>
<evidence type="ECO:0000256" key="4">
    <source>
        <dbReference type="ARBA" id="ARBA00022840"/>
    </source>
</evidence>
<dbReference type="Proteomes" id="UP000698800">
    <property type="component" value="Unassembled WGS sequence"/>
</dbReference>
<dbReference type="HAMAP" id="MF_00185">
    <property type="entry name" value="IPP_trans"/>
    <property type="match status" value="1"/>
</dbReference>
<dbReference type="InterPro" id="IPR018022">
    <property type="entry name" value="IPT"/>
</dbReference>
<dbReference type="Gene3D" id="1.10.20.140">
    <property type="match status" value="1"/>
</dbReference>
<feature type="region of interest" description="Disordered" evidence="7">
    <location>
        <begin position="462"/>
        <end position="506"/>
    </location>
</feature>
<dbReference type="PANTHER" id="PTHR11088">
    <property type="entry name" value="TRNA DIMETHYLALLYLTRANSFERASE"/>
    <property type="match status" value="1"/>
</dbReference>
<accession>A0A9P8I6I3</accession>
<proteinExistence type="inferred from homology"/>
<dbReference type="Gene3D" id="3.40.50.300">
    <property type="entry name" value="P-loop containing nucleotide triphosphate hydrolases"/>
    <property type="match status" value="1"/>
</dbReference>
<keyword evidence="9" id="KW-1185">Reference proteome</keyword>
<dbReference type="GO" id="GO:0006400">
    <property type="term" value="P:tRNA modification"/>
    <property type="evidence" value="ECO:0007669"/>
    <property type="project" value="TreeGrafter"/>
</dbReference>
<evidence type="ECO:0000256" key="7">
    <source>
        <dbReference type="SAM" id="MobiDB-lite"/>
    </source>
</evidence>
<evidence type="ECO:0000256" key="1">
    <source>
        <dbReference type="ARBA" id="ARBA00005842"/>
    </source>
</evidence>
<dbReference type="OrthoDB" id="775260at2759"/>
<dbReference type="Pfam" id="PF01715">
    <property type="entry name" value="IPPT"/>
    <property type="match status" value="2"/>
</dbReference>
<dbReference type="SUPFAM" id="SSF52540">
    <property type="entry name" value="P-loop containing nucleoside triphosphate hydrolases"/>
    <property type="match status" value="1"/>
</dbReference>
<gene>
    <name evidence="8" type="ORF">FGG08_002312</name>
</gene>
<organism evidence="8 9">
    <name type="scientific">Glutinoglossum americanum</name>
    <dbReference type="NCBI Taxonomy" id="1670608"/>
    <lineage>
        <taxon>Eukaryota</taxon>
        <taxon>Fungi</taxon>
        <taxon>Dikarya</taxon>
        <taxon>Ascomycota</taxon>
        <taxon>Pezizomycotina</taxon>
        <taxon>Geoglossomycetes</taxon>
        <taxon>Geoglossales</taxon>
        <taxon>Geoglossaceae</taxon>
        <taxon>Glutinoglossum</taxon>
    </lineage>
</organism>
<dbReference type="GO" id="GO:0005524">
    <property type="term" value="F:ATP binding"/>
    <property type="evidence" value="ECO:0007669"/>
    <property type="project" value="UniProtKB-KW"/>
</dbReference>
<evidence type="ECO:0000256" key="5">
    <source>
        <dbReference type="RuleBase" id="RU003783"/>
    </source>
</evidence>
<dbReference type="InterPro" id="IPR039657">
    <property type="entry name" value="Dimethylallyltransferase"/>
</dbReference>
<protein>
    <recommendedName>
        <fullName evidence="5">tRNA dimethylallyltransferase</fullName>
        <ecNumber evidence="5">2.5.1.75</ecNumber>
    </recommendedName>
</protein>